<evidence type="ECO:0000313" key="8">
    <source>
        <dbReference type="Proteomes" id="UP001162131"/>
    </source>
</evidence>
<dbReference type="Pfam" id="PF20168">
    <property type="entry name" value="PDS5"/>
    <property type="match status" value="1"/>
</dbReference>
<sequence length="1107" mass="125464">MDIDESYLSGQYLSKDLETDELTIRLKNLSKALAESPQSPTSVNGFKNLANKLIEISEIEYSELQLIIGCCIADILRIVAPSPIYKEKQVKKAFELFERVAKFLKDHNEPTFAQIMHMISVIGETGAMAIAIKSKCIDIAIKLIQSLLENIPKEIGHSEEIAISMIIITTFDEIHDVKENQIYPVISSLADSYSKKPRMKVVKMALQNLPSEIKQAVNDYIYKLFISSKECKTAQMIGSNKFSIAYRLFKINSDFILTLLSSLSELMNDAKIGNKVIELVGKLASAKKSVLPTLHSHLFKEYLKKFDDQTENAREIVINAVPKFVKNNRDKQDLIDLILKCTGDRLRDKSDKVRKLAVKIICECSKYIILPKKVLERICERIKDKKEQIRNLAIKYLANIYYNEAVFHYALSPWKESVYSIIPNHIIKAYKDIGTEEDQVIIVNTIEDIILPLSTLKDNHFLALVGLYKDLSFETRPIFSSIIQSKQFWGNKLAVILHSQNPAEIEELIGIFNGHIKDPLSSTLIKENKIQHSSALSNLLKNEEISDCFKVLCAPADNSTKLNAMVNLKKLAEKQSESIQGLINQLRAKCGDTIICANYVSMLINNDPDNLQLLRNIGQAYADIVIPFIPQILELLDECADKSPLLDLLCSILGNIRLTQKQKSDLQLILRQMCVRGTVEEAKAASKLAATSMPNNFIQVALLDSIVPKLLVTSENPSLLITHLAALREIILNCPDGFSDYSNTALKFTINELLVMHSPSGKDDEIISEIAQAKIEGIRLLVAWAVHGKFDGPGVMNAQDIYKILIKLCFKLEKYIRSFIVNPGEFKLKHLFSKAEEDAYRIQALKGIFSVIRRSENKHFLKAKHLLLISELVFSENPAYRDMLGDIMLKNIYQRSKLLPPLLSVLGILLSDSHKSKIYREALLQVFKGMKAGALQQQDQNRLLMLQPESYTPYFIYVIAQLSLDSKMAFKLIAAYLEALYKSHKDIDTDYLIYLLKQLKKFKLVGTQPKHEIKTDKNSNKIGQELEEICETMMDHLVKNYANGENAENEQRKILIPSTYFVKRTENKARLSSPMEVVRNVEYEATPASLKRKRNNNDASVSKRAPK</sequence>
<evidence type="ECO:0000256" key="5">
    <source>
        <dbReference type="ARBA" id="ARBA00023306"/>
    </source>
</evidence>
<reference evidence="7" key="1">
    <citation type="submission" date="2021-09" db="EMBL/GenBank/DDBJ databases">
        <authorList>
            <consortium name="AG Swart"/>
            <person name="Singh M."/>
            <person name="Singh A."/>
            <person name="Seah K."/>
            <person name="Emmerich C."/>
        </authorList>
    </citation>
    <scope>NUCLEOTIDE SEQUENCE</scope>
    <source>
        <strain evidence="7">ATCC30299</strain>
    </source>
</reference>
<keyword evidence="8" id="KW-1185">Reference proteome</keyword>
<dbReference type="PANTHER" id="PTHR12663">
    <property type="entry name" value="ANDROGEN INDUCED INHIBITOR OF PROLIFERATION AS3 / PDS5-RELATED"/>
    <property type="match status" value="1"/>
</dbReference>
<evidence type="ECO:0000256" key="4">
    <source>
        <dbReference type="ARBA" id="ARBA00023242"/>
    </source>
</evidence>
<evidence type="ECO:0000256" key="1">
    <source>
        <dbReference type="ARBA" id="ARBA00004123"/>
    </source>
</evidence>
<dbReference type="Gene3D" id="1.25.10.10">
    <property type="entry name" value="Leucine-rich Repeat Variant"/>
    <property type="match status" value="1"/>
</dbReference>
<dbReference type="InterPro" id="IPR016024">
    <property type="entry name" value="ARM-type_fold"/>
</dbReference>
<dbReference type="Proteomes" id="UP001162131">
    <property type="component" value="Unassembled WGS sequence"/>
</dbReference>
<comment type="caution">
    <text evidence="7">The sequence shown here is derived from an EMBL/GenBank/DDBJ whole genome shotgun (WGS) entry which is preliminary data.</text>
</comment>
<dbReference type="AlphaFoldDB" id="A0AAU9J9F5"/>
<gene>
    <name evidence="7" type="ORF">BSTOLATCC_MIC34236</name>
</gene>
<dbReference type="GO" id="GO:0007064">
    <property type="term" value="P:mitotic sister chromatid cohesion"/>
    <property type="evidence" value="ECO:0007669"/>
    <property type="project" value="InterPro"/>
</dbReference>
<dbReference type="PANTHER" id="PTHR12663:SF0">
    <property type="entry name" value="PRECOCIOUS DISSOCIATION OF SISTERS 5, ISOFORM A"/>
    <property type="match status" value="1"/>
</dbReference>
<dbReference type="GO" id="GO:0005634">
    <property type="term" value="C:nucleus"/>
    <property type="evidence" value="ECO:0007669"/>
    <property type="project" value="UniProtKB-SubCell"/>
</dbReference>
<keyword evidence="4" id="KW-0539">Nucleus</keyword>
<dbReference type="GO" id="GO:0006281">
    <property type="term" value="P:DNA repair"/>
    <property type="evidence" value="ECO:0007669"/>
    <property type="project" value="TreeGrafter"/>
</dbReference>
<protein>
    <submittedName>
        <fullName evidence="7">Uncharacterized protein</fullName>
    </submittedName>
</protein>
<dbReference type="InterPro" id="IPR011989">
    <property type="entry name" value="ARM-like"/>
</dbReference>
<keyword evidence="3" id="KW-0498">Mitosis</keyword>
<dbReference type="SUPFAM" id="SSF48371">
    <property type="entry name" value="ARM repeat"/>
    <property type="match status" value="1"/>
</dbReference>
<dbReference type="GO" id="GO:0051301">
    <property type="term" value="P:cell division"/>
    <property type="evidence" value="ECO:0007669"/>
    <property type="project" value="UniProtKB-KW"/>
</dbReference>
<name>A0AAU9J9F5_9CILI</name>
<evidence type="ECO:0000256" key="2">
    <source>
        <dbReference type="ARBA" id="ARBA00022618"/>
    </source>
</evidence>
<feature type="region of interest" description="Disordered" evidence="6">
    <location>
        <begin position="1088"/>
        <end position="1107"/>
    </location>
</feature>
<organism evidence="7 8">
    <name type="scientific">Blepharisma stoltei</name>
    <dbReference type="NCBI Taxonomy" id="1481888"/>
    <lineage>
        <taxon>Eukaryota</taxon>
        <taxon>Sar</taxon>
        <taxon>Alveolata</taxon>
        <taxon>Ciliophora</taxon>
        <taxon>Postciliodesmatophora</taxon>
        <taxon>Heterotrichea</taxon>
        <taxon>Heterotrichida</taxon>
        <taxon>Blepharismidae</taxon>
        <taxon>Blepharisma</taxon>
    </lineage>
</organism>
<evidence type="ECO:0000256" key="6">
    <source>
        <dbReference type="SAM" id="MobiDB-lite"/>
    </source>
</evidence>
<dbReference type="InterPro" id="IPR039776">
    <property type="entry name" value="Pds5"/>
</dbReference>
<comment type="subcellular location">
    <subcellularLocation>
        <location evidence="1">Nucleus</location>
    </subcellularLocation>
</comment>
<proteinExistence type="predicted"/>
<evidence type="ECO:0000313" key="7">
    <source>
        <dbReference type="EMBL" id="CAG9323587.1"/>
    </source>
</evidence>
<dbReference type="EMBL" id="CAJZBQ010000034">
    <property type="protein sequence ID" value="CAG9323587.1"/>
    <property type="molecule type" value="Genomic_DNA"/>
</dbReference>
<evidence type="ECO:0000256" key="3">
    <source>
        <dbReference type="ARBA" id="ARBA00022776"/>
    </source>
</evidence>
<keyword evidence="2" id="KW-0132">Cell division</keyword>
<accession>A0AAU9J9F5</accession>
<keyword evidence="5" id="KW-0131">Cell cycle</keyword>
<dbReference type="GO" id="GO:0000785">
    <property type="term" value="C:chromatin"/>
    <property type="evidence" value="ECO:0007669"/>
    <property type="project" value="TreeGrafter"/>
</dbReference>